<dbReference type="InterPro" id="IPR050276">
    <property type="entry name" value="MshD_Acetyltransferase"/>
</dbReference>
<dbReference type="InterPro" id="IPR000182">
    <property type="entry name" value="GNAT_dom"/>
</dbReference>
<evidence type="ECO:0000313" key="2">
    <source>
        <dbReference type="EMBL" id="BCX46836.1"/>
    </source>
</evidence>
<sequence length="144" mass="16523">MANSSDVPVVAEFNIALCRETEHRELDPATVTDGVGRFIGEPARGRYFVAELDGEVIGQSAHTFEWSDWRNGELWWIQSVYVHPDHRGKGVFRSLFEHIRQLGESDPDCCGIRLYMEHDNHTARRSYLKLGLEETGYEVMEVLL</sequence>
<keyword evidence="3" id="KW-1185">Reference proteome</keyword>
<organism evidence="2 3">
    <name type="scientific">Haloferula helveola</name>
    <dbReference type="NCBI Taxonomy" id="490095"/>
    <lineage>
        <taxon>Bacteria</taxon>
        <taxon>Pseudomonadati</taxon>
        <taxon>Verrucomicrobiota</taxon>
        <taxon>Verrucomicrobiia</taxon>
        <taxon>Verrucomicrobiales</taxon>
        <taxon>Verrucomicrobiaceae</taxon>
        <taxon>Haloferula</taxon>
    </lineage>
</organism>
<dbReference type="PROSITE" id="PS51186">
    <property type="entry name" value="GNAT"/>
    <property type="match status" value="1"/>
</dbReference>
<keyword evidence="2" id="KW-0808">Transferase</keyword>
<dbReference type="GO" id="GO:0016740">
    <property type="term" value="F:transferase activity"/>
    <property type="evidence" value="ECO:0007669"/>
    <property type="project" value="UniProtKB-KW"/>
</dbReference>
<dbReference type="InterPro" id="IPR016181">
    <property type="entry name" value="Acyl_CoA_acyltransferase"/>
</dbReference>
<evidence type="ECO:0000259" key="1">
    <source>
        <dbReference type="PROSITE" id="PS51186"/>
    </source>
</evidence>
<reference evidence="2 3" key="1">
    <citation type="submission" date="2021-06" db="EMBL/GenBank/DDBJ databases">
        <title>Complete genome of Haloferula helveola possessing various polysaccharide degrading enzymes.</title>
        <authorList>
            <person name="Takami H."/>
            <person name="Huang C."/>
            <person name="Hamasaki K."/>
        </authorList>
    </citation>
    <scope>NUCLEOTIDE SEQUENCE [LARGE SCALE GENOMIC DNA]</scope>
    <source>
        <strain evidence="2 3">CN-1</strain>
    </source>
</reference>
<accession>A0ABN6H045</accession>
<dbReference type="Proteomes" id="UP001374893">
    <property type="component" value="Chromosome"/>
</dbReference>
<dbReference type="Pfam" id="PF00583">
    <property type="entry name" value="Acetyltransf_1"/>
    <property type="match status" value="1"/>
</dbReference>
<dbReference type="EMBL" id="AP024702">
    <property type="protein sequence ID" value="BCX46836.1"/>
    <property type="molecule type" value="Genomic_DNA"/>
</dbReference>
<protein>
    <submittedName>
        <fullName evidence="2">GCN5N-acetyl transferase protein</fullName>
    </submittedName>
</protein>
<name>A0ABN6H045_9BACT</name>
<feature type="domain" description="N-acetyltransferase" evidence="1">
    <location>
        <begin position="5"/>
        <end position="144"/>
    </location>
</feature>
<dbReference type="Gene3D" id="3.40.630.30">
    <property type="match status" value="1"/>
</dbReference>
<gene>
    <name evidence="2" type="ORF">HAHE_07440</name>
</gene>
<proteinExistence type="predicted"/>
<dbReference type="PANTHER" id="PTHR43617">
    <property type="entry name" value="L-AMINO ACID N-ACETYLTRANSFERASE"/>
    <property type="match status" value="1"/>
</dbReference>
<dbReference type="CDD" id="cd04301">
    <property type="entry name" value="NAT_SF"/>
    <property type="match status" value="1"/>
</dbReference>
<evidence type="ECO:0000313" key="3">
    <source>
        <dbReference type="Proteomes" id="UP001374893"/>
    </source>
</evidence>
<dbReference type="SUPFAM" id="SSF55729">
    <property type="entry name" value="Acyl-CoA N-acyltransferases (Nat)"/>
    <property type="match status" value="1"/>
</dbReference>